<keyword evidence="1" id="KW-0547">Nucleotide-binding</keyword>
<feature type="transmembrane region" description="Helical" evidence="4">
    <location>
        <begin position="26"/>
        <end position="44"/>
    </location>
</feature>
<dbReference type="PANTHER" id="PTHR11361">
    <property type="entry name" value="DNA MISMATCH REPAIR PROTEIN MUTS FAMILY MEMBER"/>
    <property type="match status" value="1"/>
</dbReference>
<dbReference type="Gene3D" id="3.40.50.300">
    <property type="entry name" value="P-loop containing nucleotide triphosphate hydrolases"/>
    <property type="match status" value="1"/>
</dbReference>
<dbReference type="GO" id="GO:0005524">
    <property type="term" value="F:ATP binding"/>
    <property type="evidence" value="ECO:0007669"/>
    <property type="project" value="UniProtKB-KW"/>
</dbReference>
<reference evidence="6 7" key="1">
    <citation type="submission" date="2021-03" db="EMBL/GenBank/DDBJ databases">
        <title>Fibrella sp. HMF5036 genome sequencing and assembly.</title>
        <authorList>
            <person name="Kang H."/>
            <person name="Kim H."/>
            <person name="Bae S."/>
            <person name="Joh K."/>
        </authorList>
    </citation>
    <scope>NUCLEOTIDE SEQUENCE [LARGE SCALE GENOMIC DNA]</scope>
    <source>
        <strain evidence="6 7">HMF5036</strain>
    </source>
</reference>
<evidence type="ECO:0000256" key="4">
    <source>
        <dbReference type="SAM" id="Phobius"/>
    </source>
</evidence>
<keyword evidence="2" id="KW-0067">ATP-binding</keyword>
<accession>A0A939G680</accession>
<dbReference type="Proteomes" id="UP000664795">
    <property type="component" value="Unassembled WGS sequence"/>
</dbReference>
<organism evidence="6 7">
    <name type="scientific">Fibrella aquatilis</name>
    <dbReference type="NCBI Taxonomy" id="2817059"/>
    <lineage>
        <taxon>Bacteria</taxon>
        <taxon>Pseudomonadati</taxon>
        <taxon>Bacteroidota</taxon>
        <taxon>Cytophagia</taxon>
        <taxon>Cytophagales</taxon>
        <taxon>Spirosomataceae</taxon>
        <taxon>Fibrella</taxon>
    </lineage>
</organism>
<evidence type="ECO:0000259" key="5">
    <source>
        <dbReference type="SMART" id="SM00534"/>
    </source>
</evidence>
<protein>
    <submittedName>
        <fullName evidence="6">DNA mismatch repair protein MutS</fullName>
    </submittedName>
</protein>
<proteinExistence type="predicted"/>
<dbReference type="InterPro" id="IPR045076">
    <property type="entry name" value="MutS"/>
</dbReference>
<dbReference type="RefSeq" id="WP_207334738.1">
    <property type="nucleotide sequence ID" value="NZ_JAFMYU010000004.1"/>
</dbReference>
<dbReference type="AlphaFoldDB" id="A0A939G680"/>
<keyword evidence="4" id="KW-0812">Transmembrane</keyword>
<dbReference type="InterPro" id="IPR000432">
    <property type="entry name" value="DNA_mismatch_repair_MutS_C"/>
</dbReference>
<evidence type="ECO:0000313" key="6">
    <source>
        <dbReference type="EMBL" id="MBO0930786.1"/>
    </source>
</evidence>
<keyword evidence="4" id="KW-0472">Membrane</keyword>
<dbReference type="GO" id="GO:0140664">
    <property type="term" value="F:ATP-dependent DNA damage sensor activity"/>
    <property type="evidence" value="ECO:0007669"/>
    <property type="project" value="InterPro"/>
</dbReference>
<keyword evidence="3" id="KW-0238">DNA-binding</keyword>
<dbReference type="GO" id="GO:0006298">
    <property type="term" value="P:mismatch repair"/>
    <property type="evidence" value="ECO:0007669"/>
    <property type="project" value="InterPro"/>
</dbReference>
<feature type="transmembrane region" description="Helical" evidence="4">
    <location>
        <begin position="211"/>
        <end position="244"/>
    </location>
</feature>
<comment type="caution">
    <text evidence="6">The sequence shown here is derived from an EMBL/GenBank/DDBJ whole genome shotgun (WGS) entry which is preliminary data.</text>
</comment>
<dbReference type="SUPFAM" id="SSF52540">
    <property type="entry name" value="P-loop containing nucleoside triphosphate hydrolases"/>
    <property type="match status" value="1"/>
</dbReference>
<gene>
    <name evidence="6" type="ORF">J2I48_07285</name>
</gene>
<dbReference type="Gene3D" id="1.10.1420.10">
    <property type="match status" value="1"/>
</dbReference>
<dbReference type="PANTHER" id="PTHR11361:SF99">
    <property type="entry name" value="DNA MISMATCH REPAIR PROTEIN"/>
    <property type="match status" value="1"/>
</dbReference>
<name>A0A939G680_9BACT</name>
<dbReference type="SUPFAM" id="SSF48334">
    <property type="entry name" value="DNA repair protein MutS, domain III"/>
    <property type="match status" value="1"/>
</dbReference>
<feature type="transmembrane region" description="Helical" evidence="4">
    <location>
        <begin position="50"/>
        <end position="67"/>
    </location>
</feature>
<dbReference type="GO" id="GO:0030983">
    <property type="term" value="F:mismatched DNA binding"/>
    <property type="evidence" value="ECO:0007669"/>
    <property type="project" value="InterPro"/>
</dbReference>
<keyword evidence="4" id="KW-1133">Transmembrane helix</keyword>
<dbReference type="EMBL" id="JAFMYU010000004">
    <property type="protein sequence ID" value="MBO0930786.1"/>
    <property type="molecule type" value="Genomic_DNA"/>
</dbReference>
<dbReference type="InterPro" id="IPR027417">
    <property type="entry name" value="P-loop_NTPase"/>
</dbReference>
<evidence type="ECO:0000256" key="3">
    <source>
        <dbReference type="ARBA" id="ARBA00023125"/>
    </source>
</evidence>
<feature type="domain" description="DNA mismatch repair proteins mutS family" evidence="5">
    <location>
        <begin position="416"/>
        <end position="594"/>
    </location>
</feature>
<dbReference type="GO" id="GO:0005829">
    <property type="term" value="C:cytosol"/>
    <property type="evidence" value="ECO:0007669"/>
    <property type="project" value="TreeGrafter"/>
</dbReference>
<dbReference type="Pfam" id="PF00488">
    <property type="entry name" value="MutS_V"/>
    <property type="match status" value="1"/>
</dbReference>
<sequence length="597" mass="66425">MTTFPTRQAHFQQLADSAQQRYNQLAIIRLIWFLGAIFGVFFLYKIEQSGFAAGLGAIGLVGFAWLLKRHQRIRRERDLNRQLVFINEDEQARLDRTYLRPETGLAFAPSDHAYAQDLDVFGKQSLFKLLNRTHTHDGSARLAQYLLHPALPATIMLRQEAAAALKPHIDWRQEAEALARLNERVAESPEGLREWANTPTPLPVWTNLVRFLLPIITLGVLAAWMLGYLPGLAVIICLAVHGVVLGQTNKLALLVGEQTNTVSQTLLAYTDLLRHAEQMPGDTRMLQDLRRRLNTPNGTASTAIARLARLVENLNFRQNVYFMLFVGLPTLWDLHYLQALNRWKAQYGPLLADWLAVEAEIEAINSLAGLAYAHPDYATPELVEDNGIYLEADTVAHPLLPPTRAIANTLSLIGSGKTVLITGSNMSGKSTFLRTLGLNVVLAQAGAVTSARRFACSPVQVYTSMRTQDSLEENTSSFYAELKRLRTLIRLAKPSGDPAQLPVLYFLDEILKGTNSADRHKGAEALIRQLHRTTASGFVSTHDVELGSMANADGFVTNYHFRSDIDAGQVTFDYHLRTGVCESFNASQLMQAMGIEV</sequence>
<dbReference type="SMART" id="SM00534">
    <property type="entry name" value="MUTSac"/>
    <property type="match status" value="1"/>
</dbReference>
<dbReference type="InterPro" id="IPR036187">
    <property type="entry name" value="DNA_mismatch_repair_MutS_sf"/>
</dbReference>
<evidence type="ECO:0000313" key="7">
    <source>
        <dbReference type="Proteomes" id="UP000664795"/>
    </source>
</evidence>
<evidence type="ECO:0000256" key="2">
    <source>
        <dbReference type="ARBA" id="ARBA00022840"/>
    </source>
</evidence>
<evidence type="ECO:0000256" key="1">
    <source>
        <dbReference type="ARBA" id="ARBA00022741"/>
    </source>
</evidence>
<keyword evidence="7" id="KW-1185">Reference proteome</keyword>